<keyword evidence="1" id="KW-1133">Transmembrane helix</keyword>
<dbReference type="AlphaFoldDB" id="A0A0F8XWJ3"/>
<name>A0A0F8XWJ3_9ZZZZ</name>
<protein>
    <submittedName>
        <fullName evidence="2">Uncharacterized protein</fullName>
    </submittedName>
</protein>
<sequence length="38" mass="4363">ASIQPNLLILLIEFLCVINAIIILFFLTNYYIKKSSYG</sequence>
<gene>
    <name evidence="2" type="ORF">LCGC14_2972170</name>
</gene>
<evidence type="ECO:0000313" key="2">
    <source>
        <dbReference type="EMBL" id="KKK65635.1"/>
    </source>
</evidence>
<proteinExistence type="predicted"/>
<reference evidence="2" key="1">
    <citation type="journal article" date="2015" name="Nature">
        <title>Complex archaea that bridge the gap between prokaryotes and eukaryotes.</title>
        <authorList>
            <person name="Spang A."/>
            <person name="Saw J.H."/>
            <person name="Jorgensen S.L."/>
            <person name="Zaremba-Niedzwiedzka K."/>
            <person name="Martijn J."/>
            <person name="Lind A.E."/>
            <person name="van Eijk R."/>
            <person name="Schleper C."/>
            <person name="Guy L."/>
            <person name="Ettema T.J."/>
        </authorList>
    </citation>
    <scope>NUCLEOTIDE SEQUENCE</scope>
</reference>
<evidence type="ECO:0000256" key="1">
    <source>
        <dbReference type="SAM" id="Phobius"/>
    </source>
</evidence>
<comment type="caution">
    <text evidence="2">The sequence shown here is derived from an EMBL/GenBank/DDBJ whole genome shotgun (WGS) entry which is preliminary data.</text>
</comment>
<feature type="non-terminal residue" evidence="2">
    <location>
        <position position="1"/>
    </location>
</feature>
<keyword evidence="1" id="KW-0472">Membrane</keyword>
<dbReference type="EMBL" id="LAZR01060453">
    <property type="protein sequence ID" value="KKK65635.1"/>
    <property type="molecule type" value="Genomic_DNA"/>
</dbReference>
<keyword evidence="1" id="KW-0812">Transmembrane</keyword>
<organism evidence="2">
    <name type="scientific">marine sediment metagenome</name>
    <dbReference type="NCBI Taxonomy" id="412755"/>
    <lineage>
        <taxon>unclassified sequences</taxon>
        <taxon>metagenomes</taxon>
        <taxon>ecological metagenomes</taxon>
    </lineage>
</organism>
<accession>A0A0F8XWJ3</accession>
<feature type="transmembrane region" description="Helical" evidence="1">
    <location>
        <begin position="7"/>
        <end position="32"/>
    </location>
</feature>